<reference evidence="11 12" key="1">
    <citation type="submission" date="2014-06" db="EMBL/GenBank/DDBJ databases">
        <authorList>
            <person name="Swart Estienne"/>
        </authorList>
    </citation>
    <scope>NUCLEOTIDE SEQUENCE [LARGE SCALE GENOMIC DNA]</scope>
    <source>
        <strain evidence="11 12">130c</strain>
    </source>
</reference>
<dbReference type="InterPro" id="IPR011009">
    <property type="entry name" value="Kinase-like_dom_sf"/>
</dbReference>
<evidence type="ECO:0000256" key="1">
    <source>
        <dbReference type="ARBA" id="ARBA00012513"/>
    </source>
</evidence>
<dbReference type="InterPro" id="IPR050660">
    <property type="entry name" value="NEK_Ser/Thr_kinase"/>
</dbReference>
<evidence type="ECO:0000256" key="8">
    <source>
        <dbReference type="ARBA" id="ARBA00048679"/>
    </source>
</evidence>
<dbReference type="SUPFAM" id="SSF56112">
    <property type="entry name" value="Protein kinase-like (PK-like)"/>
    <property type="match status" value="1"/>
</dbReference>
<evidence type="ECO:0000313" key="12">
    <source>
        <dbReference type="Proteomes" id="UP000039865"/>
    </source>
</evidence>
<feature type="domain" description="B30.2/SPRY" evidence="10">
    <location>
        <begin position="524"/>
        <end position="706"/>
    </location>
</feature>
<evidence type="ECO:0000256" key="3">
    <source>
        <dbReference type="ARBA" id="ARBA00022679"/>
    </source>
</evidence>
<dbReference type="Pfam" id="PF00069">
    <property type="entry name" value="Pkinase"/>
    <property type="match status" value="1"/>
</dbReference>
<sequence>MKQTSLLKMSISLRECFKHLPSIKGTIFSSIRIGNNHLLMQFFSEKTYLWRLIIQCLKAIKFLNQQGVQHMDINPNNIVIKFNSDQDNASENDQFSIKLMDFLNIKELGEIAMAERGVSFSKIVTPFDPPEKQRIGQNFHDNIDIWSLGVIIFQTIITLQEGADYLQGLLKLNLRDLSYEGRITLIKEQVKDVALRELLSRMLDDSSRRPDASQLLENESVLFNAYLLEETEVDLRQIPKNERTLPALVSGLSIVNKNKAVISFLSLMNLYQQQPQIVIDLIDSEEQGDCDFDYAYLFLSTKTILNTMDFIQISKKMPLNQRYLEKEMLVSILRQQNLQALEQIIKNAKEVLKDHNKIPQSIKMIQDIVEFTGFKVCMISSQLHSVCINQTQLLKNQKIPYDMGLICQTCTPQNASKRVAVCLICAHLCHQGHFLIPLGYDNIACECNTIQLPHKCCAKQPLKIPSNAKLSNDFQIPSNQPLFLYNSVTIKNIDNQNNYVSNDFETNTMITEFPICTIKGGYGSNSVSESPSLQLELEREIADLNFERRNQRSYRKYDTENINYNEGDDSDDQEEIEDEESRFQKTLAYFEVKVLIGGLYDQIAVGVTNNKDYPLNEFAGYKNNSIAFHADDGKCYVNGQSIGYATRYGSYDVIGCGITKNGDVYFTLNGMLLPLINIEMQGSIYPLISFRGKYLSVAVEFGPEFLFNHEQLYNYAPNCVSETLLDHTLVLQILKDKEFMRELSSFIVRFKQNEKLHKPSWHLSLLMNQLQETQRYLDRLPSKDDLLCKDIFQDLSQLNSTQKFQEEECKNTVNNNQRTFDSMSNNIKLNNSVSNSSISKDNLLQSDIKDTAFYSNRMKGTEQVKSKISLGQSIEVDNSKKRFFGEQCTKLRSANDQKQQQKNLDSINKSSGGCQKGGQCLVF</sequence>
<dbReference type="PANTHER" id="PTHR43671:SF98">
    <property type="entry name" value="SERINE_THREONINE-PROTEIN KINASE NEK11"/>
    <property type="match status" value="1"/>
</dbReference>
<evidence type="ECO:0000256" key="7">
    <source>
        <dbReference type="ARBA" id="ARBA00047899"/>
    </source>
</evidence>
<dbReference type="CDD" id="cd19671">
    <property type="entry name" value="UBR-box_UBR4_5_6_7"/>
    <property type="match status" value="1"/>
</dbReference>
<protein>
    <recommendedName>
        <fullName evidence="1">non-specific serine/threonine protein kinase</fullName>
        <ecNumber evidence="1">2.7.11.1</ecNumber>
    </recommendedName>
</protein>
<proteinExistence type="predicted"/>
<evidence type="ECO:0000259" key="9">
    <source>
        <dbReference type="PROSITE" id="PS50011"/>
    </source>
</evidence>
<keyword evidence="6" id="KW-0067">ATP-binding</keyword>
<dbReference type="Pfam" id="PF00622">
    <property type="entry name" value="SPRY"/>
    <property type="match status" value="1"/>
</dbReference>
<dbReference type="InParanoid" id="A0A078B8F0"/>
<dbReference type="SUPFAM" id="SSF49899">
    <property type="entry name" value="Concanavalin A-like lectins/glucanases"/>
    <property type="match status" value="1"/>
</dbReference>
<evidence type="ECO:0000259" key="10">
    <source>
        <dbReference type="PROSITE" id="PS50188"/>
    </source>
</evidence>
<dbReference type="PROSITE" id="PS50011">
    <property type="entry name" value="PROTEIN_KINASE_DOM"/>
    <property type="match status" value="1"/>
</dbReference>
<evidence type="ECO:0000256" key="2">
    <source>
        <dbReference type="ARBA" id="ARBA00022527"/>
    </source>
</evidence>
<dbReference type="CDD" id="cd12885">
    <property type="entry name" value="SPRY_RanBP_like"/>
    <property type="match status" value="1"/>
</dbReference>
<keyword evidence="2" id="KW-0723">Serine/threonine-protein kinase</keyword>
<dbReference type="GO" id="GO:0005524">
    <property type="term" value="F:ATP binding"/>
    <property type="evidence" value="ECO:0007669"/>
    <property type="project" value="UniProtKB-KW"/>
</dbReference>
<dbReference type="SMART" id="SM00220">
    <property type="entry name" value="S_TKc"/>
    <property type="match status" value="1"/>
</dbReference>
<evidence type="ECO:0000256" key="6">
    <source>
        <dbReference type="ARBA" id="ARBA00022840"/>
    </source>
</evidence>
<keyword evidence="4" id="KW-0547">Nucleotide-binding</keyword>
<keyword evidence="12" id="KW-1185">Reference proteome</keyword>
<dbReference type="Proteomes" id="UP000039865">
    <property type="component" value="Unassembled WGS sequence"/>
</dbReference>
<dbReference type="InterPro" id="IPR000719">
    <property type="entry name" value="Prot_kinase_dom"/>
</dbReference>
<comment type="catalytic activity">
    <reaction evidence="7">
        <text>L-threonyl-[protein] + ATP = O-phospho-L-threonyl-[protein] + ADP + H(+)</text>
        <dbReference type="Rhea" id="RHEA:46608"/>
        <dbReference type="Rhea" id="RHEA-COMP:11060"/>
        <dbReference type="Rhea" id="RHEA-COMP:11605"/>
        <dbReference type="ChEBI" id="CHEBI:15378"/>
        <dbReference type="ChEBI" id="CHEBI:30013"/>
        <dbReference type="ChEBI" id="CHEBI:30616"/>
        <dbReference type="ChEBI" id="CHEBI:61977"/>
        <dbReference type="ChEBI" id="CHEBI:456216"/>
        <dbReference type="EC" id="2.7.11.1"/>
    </reaction>
</comment>
<dbReference type="AlphaFoldDB" id="A0A078B8F0"/>
<feature type="domain" description="Protein kinase" evidence="9">
    <location>
        <begin position="1"/>
        <end position="227"/>
    </location>
</feature>
<gene>
    <name evidence="11" type="primary">Contig3015.g3223</name>
    <name evidence="11" type="ORF">STYLEM_19614</name>
</gene>
<keyword evidence="5" id="KW-0418">Kinase</keyword>
<dbReference type="Gene3D" id="1.10.510.10">
    <property type="entry name" value="Transferase(Phosphotransferase) domain 1"/>
    <property type="match status" value="1"/>
</dbReference>
<keyword evidence="3" id="KW-0808">Transferase</keyword>
<dbReference type="SMART" id="SM00449">
    <property type="entry name" value="SPRY"/>
    <property type="match status" value="1"/>
</dbReference>
<evidence type="ECO:0000256" key="4">
    <source>
        <dbReference type="ARBA" id="ARBA00022741"/>
    </source>
</evidence>
<dbReference type="Gene3D" id="2.60.120.920">
    <property type="match status" value="1"/>
</dbReference>
<dbReference type="PANTHER" id="PTHR43671">
    <property type="entry name" value="SERINE/THREONINE-PROTEIN KINASE NEK"/>
    <property type="match status" value="1"/>
</dbReference>
<dbReference type="GO" id="GO:0004674">
    <property type="term" value="F:protein serine/threonine kinase activity"/>
    <property type="evidence" value="ECO:0007669"/>
    <property type="project" value="UniProtKB-KW"/>
</dbReference>
<dbReference type="EMBL" id="CCKQ01018503">
    <property type="protein sequence ID" value="CDW90471.1"/>
    <property type="molecule type" value="Genomic_DNA"/>
</dbReference>
<dbReference type="InterPro" id="IPR003877">
    <property type="entry name" value="SPRY_dom"/>
</dbReference>
<evidence type="ECO:0000256" key="5">
    <source>
        <dbReference type="ARBA" id="ARBA00022777"/>
    </source>
</evidence>
<name>A0A078B8F0_STYLE</name>
<dbReference type="InterPro" id="IPR043136">
    <property type="entry name" value="B30.2/SPRY_sf"/>
</dbReference>
<dbReference type="InterPro" id="IPR013320">
    <property type="entry name" value="ConA-like_dom_sf"/>
</dbReference>
<dbReference type="EC" id="2.7.11.1" evidence="1"/>
<dbReference type="InterPro" id="IPR044736">
    <property type="entry name" value="Gid1/RanBPM/SPLA_SPRY"/>
</dbReference>
<dbReference type="InterPro" id="IPR001870">
    <property type="entry name" value="B30.2/SPRY"/>
</dbReference>
<dbReference type="PROSITE" id="PS50188">
    <property type="entry name" value="B302_SPRY"/>
    <property type="match status" value="1"/>
</dbReference>
<evidence type="ECO:0000313" key="11">
    <source>
        <dbReference type="EMBL" id="CDW90471.1"/>
    </source>
</evidence>
<organism evidence="11 12">
    <name type="scientific">Stylonychia lemnae</name>
    <name type="common">Ciliate</name>
    <dbReference type="NCBI Taxonomy" id="5949"/>
    <lineage>
        <taxon>Eukaryota</taxon>
        <taxon>Sar</taxon>
        <taxon>Alveolata</taxon>
        <taxon>Ciliophora</taxon>
        <taxon>Intramacronucleata</taxon>
        <taxon>Spirotrichea</taxon>
        <taxon>Stichotrichia</taxon>
        <taxon>Sporadotrichida</taxon>
        <taxon>Oxytrichidae</taxon>
        <taxon>Stylonychinae</taxon>
        <taxon>Stylonychia</taxon>
    </lineage>
</organism>
<comment type="catalytic activity">
    <reaction evidence="8">
        <text>L-seryl-[protein] + ATP = O-phospho-L-seryl-[protein] + ADP + H(+)</text>
        <dbReference type="Rhea" id="RHEA:17989"/>
        <dbReference type="Rhea" id="RHEA-COMP:9863"/>
        <dbReference type="Rhea" id="RHEA-COMP:11604"/>
        <dbReference type="ChEBI" id="CHEBI:15378"/>
        <dbReference type="ChEBI" id="CHEBI:29999"/>
        <dbReference type="ChEBI" id="CHEBI:30616"/>
        <dbReference type="ChEBI" id="CHEBI:83421"/>
        <dbReference type="ChEBI" id="CHEBI:456216"/>
        <dbReference type="EC" id="2.7.11.1"/>
    </reaction>
</comment>
<accession>A0A078B8F0</accession>
<dbReference type="OrthoDB" id="28296at2759"/>